<evidence type="ECO:0000256" key="7">
    <source>
        <dbReference type="ARBA" id="ARBA00022833"/>
    </source>
</evidence>
<protein>
    <recommendedName>
        <fullName evidence="12">DNA-directed RNA polymerase subunit</fullName>
        <ecNumber evidence="12">2.7.7.6</ecNumber>
    </recommendedName>
</protein>
<dbReference type="Gene3D" id="6.20.50.80">
    <property type="match status" value="1"/>
</dbReference>
<keyword evidence="16" id="KW-1185">Reference proteome</keyword>
<dbReference type="Proteomes" id="UP000185944">
    <property type="component" value="Unassembled WGS sequence"/>
</dbReference>
<comment type="subcellular location">
    <subcellularLocation>
        <location evidence="1">Nucleus</location>
    </subcellularLocation>
</comment>
<dbReference type="EMBL" id="LTDL01000040">
    <property type="protein sequence ID" value="OAG29542.1"/>
    <property type="molecule type" value="Genomic_DNA"/>
</dbReference>
<comment type="catalytic activity">
    <reaction evidence="11 12">
        <text>RNA(n) + a ribonucleoside 5'-triphosphate = RNA(n+1) + diphosphate</text>
        <dbReference type="Rhea" id="RHEA:21248"/>
        <dbReference type="Rhea" id="RHEA-COMP:14527"/>
        <dbReference type="Rhea" id="RHEA-COMP:17342"/>
        <dbReference type="ChEBI" id="CHEBI:33019"/>
        <dbReference type="ChEBI" id="CHEBI:61557"/>
        <dbReference type="ChEBI" id="CHEBI:140395"/>
        <dbReference type="EC" id="2.7.7.6"/>
    </reaction>
</comment>
<evidence type="ECO:0000256" key="1">
    <source>
        <dbReference type="ARBA" id="ARBA00004123"/>
    </source>
</evidence>
<dbReference type="GO" id="GO:0003677">
    <property type="term" value="F:DNA binding"/>
    <property type="evidence" value="ECO:0007669"/>
    <property type="project" value="InterPro"/>
</dbReference>
<evidence type="ECO:0000256" key="5">
    <source>
        <dbReference type="ARBA" id="ARBA00022695"/>
    </source>
</evidence>
<evidence type="ECO:0000259" key="14">
    <source>
        <dbReference type="SMART" id="SM00663"/>
    </source>
</evidence>
<reference evidence="15 16" key="1">
    <citation type="submission" date="2016-02" db="EMBL/GenBank/DDBJ databases">
        <title>Discovery of a natural microsporidian pathogen with a broad tissue tropism in Caenorhabditis elegans.</title>
        <authorList>
            <person name="Luallen R.J."/>
            <person name="Reinke A.W."/>
            <person name="Tong L."/>
            <person name="Botts M.R."/>
            <person name="Felix M.-A."/>
            <person name="Troemel E.R."/>
        </authorList>
    </citation>
    <scope>NUCLEOTIDE SEQUENCE [LARGE SCALE GENOMIC DNA]</scope>
    <source>
        <strain evidence="15 16">JUm2807</strain>
    </source>
</reference>
<dbReference type="InterPro" id="IPR007081">
    <property type="entry name" value="RNA_pol_Rpb1_5"/>
</dbReference>
<gene>
    <name evidence="15" type="ORF">NEDG_00675</name>
</gene>
<dbReference type="InterPro" id="IPR038120">
    <property type="entry name" value="Rpb1_funnel_sf"/>
</dbReference>
<keyword evidence="4 12" id="KW-0808">Transferase</keyword>
<dbReference type="VEuPathDB" id="MicrosporidiaDB:NEDG_00675"/>
<dbReference type="SMART" id="SM00663">
    <property type="entry name" value="RPOLA_N"/>
    <property type="match status" value="1"/>
</dbReference>
<dbReference type="GO" id="GO:0005736">
    <property type="term" value="C:RNA polymerase I complex"/>
    <property type="evidence" value="ECO:0007669"/>
    <property type="project" value="TreeGrafter"/>
</dbReference>
<feature type="region of interest" description="Disordered" evidence="13">
    <location>
        <begin position="1180"/>
        <end position="1275"/>
    </location>
</feature>
<dbReference type="Gene3D" id="6.10.250.2940">
    <property type="match status" value="1"/>
</dbReference>
<dbReference type="FunFam" id="2.40.40.20:FF:000019">
    <property type="entry name" value="DNA-directed RNA polymerase II subunit RPB1"/>
    <property type="match status" value="1"/>
</dbReference>
<dbReference type="Gene3D" id="3.30.1490.180">
    <property type="entry name" value="RNA polymerase ii"/>
    <property type="match status" value="1"/>
</dbReference>
<evidence type="ECO:0000256" key="8">
    <source>
        <dbReference type="ARBA" id="ARBA00022842"/>
    </source>
</evidence>
<keyword evidence="8" id="KW-0460">Magnesium</keyword>
<dbReference type="CDD" id="cd01435">
    <property type="entry name" value="RNAP_I_RPA1_N"/>
    <property type="match status" value="1"/>
</dbReference>
<proteinExistence type="inferred from homology"/>
<keyword evidence="6" id="KW-0479">Metal-binding</keyword>
<dbReference type="SUPFAM" id="SSF64484">
    <property type="entry name" value="beta and beta-prime subunits of DNA dependent RNA-polymerase"/>
    <property type="match status" value="1"/>
</dbReference>
<dbReference type="InterPro" id="IPR000722">
    <property type="entry name" value="RNA_pol_asu"/>
</dbReference>
<dbReference type="PANTHER" id="PTHR19376">
    <property type="entry name" value="DNA-DIRECTED RNA POLYMERASE"/>
    <property type="match status" value="1"/>
</dbReference>
<dbReference type="Gene3D" id="4.10.860.120">
    <property type="entry name" value="RNA polymerase II, clamp domain"/>
    <property type="match status" value="1"/>
</dbReference>
<dbReference type="Gene3D" id="1.10.132.30">
    <property type="match status" value="1"/>
</dbReference>
<evidence type="ECO:0000256" key="9">
    <source>
        <dbReference type="ARBA" id="ARBA00023163"/>
    </source>
</evidence>
<comment type="function">
    <text evidence="12">DNA-dependent RNA polymerase catalyzes the transcription of DNA into RNA using the four ribonucleoside triphosphates as substrates.</text>
</comment>
<dbReference type="GO" id="GO:0003899">
    <property type="term" value="F:DNA-directed RNA polymerase activity"/>
    <property type="evidence" value="ECO:0007669"/>
    <property type="project" value="UniProtKB-EC"/>
</dbReference>
<evidence type="ECO:0000256" key="3">
    <source>
        <dbReference type="ARBA" id="ARBA00022478"/>
    </source>
</evidence>
<dbReference type="InterPro" id="IPR007080">
    <property type="entry name" value="RNA_pol_Rpb1_1"/>
</dbReference>
<keyword evidence="3 12" id="KW-0240">DNA-directed RNA polymerase</keyword>
<dbReference type="InterPro" id="IPR007066">
    <property type="entry name" value="RNA_pol_Rpb1_3"/>
</dbReference>
<evidence type="ECO:0000256" key="12">
    <source>
        <dbReference type="RuleBase" id="RU004279"/>
    </source>
</evidence>
<dbReference type="PANTHER" id="PTHR19376:SF11">
    <property type="entry name" value="DNA-DIRECTED RNA POLYMERASE I SUBUNIT RPA1"/>
    <property type="match status" value="1"/>
</dbReference>
<evidence type="ECO:0000256" key="2">
    <source>
        <dbReference type="ARBA" id="ARBA00006460"/>
    </source>
</evidence>
<sequence>MFRDTRPLLATPESIELVLCDPEEIKAGSVAEIRSAKDFDDLGNPHPNTVYDPRLGATRDSPCATCHLKERQCPGHFGHINLPLPVYNPLTHDVFVKVLRHMCFACKRLRMGKLRTEALRTQLELTDKGYTGLSRELGRCREGELEEKVPSVVAEAAKRAKLSESPGERAILTKQFLAGGGLVRVCLWCGTAPGKIETSGLRIHINRTTTAKEGATIKRQEILLPVEAVGLLQELTTNEEGFLSCLFKTRHAKKQGANFLIPEFFIEVLPLPPVAFRPVETLPNGTRTHSPRTSQYQKIITVAQTIFQMDASTTTLTDEYLALQEAVAAVYIGHTPTEKGGVRGVKQVIEKKEGLFRRHIMGKRVNFSARSVISPDPSIDTNEVGVPEIFARKLTIPIPVSALTAKELKQAIENGPKYPGAEFIEDTEGRLINLKYMPEERRIHLSRQILTNASSSAHSATKNTQDTERYTDEINLQKESSPGIKKVWRHMKDGDYVLVNRQPSLHKVSIMGHRVKVLKKERTIRIHYVNCNAYNADFDGDEMNIHFPQDIQGQVEAAEICSTNQCYISATNGQPVRGHVQDHVVIASILSQTGTFLEEGEYFQMCTAPLIGGRLRPAIPTILRPKRLYTGKQAITSAIVNSGIFVSLTQKSKLGDSVVIKSGEVLAGTFDKGQVGASPFGVVHAAQEIYGGAAANTLLTTLGRLFNRALISMGHSCTMHDLFIGAEPEKARKQEIERGQVRGEALSEDFLATRPSFVLDNALAISRQEPQESKRELDSNMREVTGEVSSVVLEGVSKGLEILGMNNGMYLMVASGAKGSLVNLGQIISMLGQQELEGMRVPIMRSGRSLPTFDPLENDPRAGGFISQRFLTGVHPEEFYFHCMAGREGLIDTAVKTSRSGYLQRCLIKHLEGVCVEADGSVRDSDGSLIQMVYGDDGIHPEKRAYLFNHQFYRSNHASHALPAPARLSSGDLYNLRANPGALSQKYLDSYAASPANYQRQNPENLRNPENGNESEMSELWTRYVRATVDPGEAVGILAAQSVGEPSTQMTLNTFHLAGVGGKNVTLGMPRLKELVFTATKEIKTPLITATSKPNLTETEIRTLTRSGKKKAIDAIKDISVQEVELLAPTPSRMLKIRITPKEDQAGPLFHALKEQFFVQFAKEMKAFIRSLTEQLIEEGSAKKEVSTAAKASEEDNEESSEDKGSDDESSSASQPERDQPTPEEPENLENPENGNPENENEEPDHQSSTHSESDSDTGPRPALAQSEEQSCTLSDSGTEITMVLHVPLLFKTVYLQRIEKVLGKISTCSSTDFESCTYTNGQFIVQGGSIYSLSTAIENTVITDVLDIYTARSNSIWEVFQTLGIEAARHTIIREIQAVFEVYGIGIDYRHLSVIADYMTYTGSITPFNRGTFGTRGSPFQKISYETAYSFIKAMVVNGEKDILQNPSSCITVGKSIPLGTNTSEVAYRAVEKQ</sequence>
<evidence type="ECO:0000256" key="6">
    <source>
        <dbReference type="ARBA" id="ARBA00022723"/>
    </source>
</evidence>
<dbReference type="CDD" id="cd02735">
    <property type="entry name" value="RNAP_I_Rpa1_C"/>
    <property type="match status" value="1"/>
</dbReference>
<dbReference type="Gene3D" id="2.40.40.20">
    <property type="match status" value="1"/>
</dbReference>
<keyword evidence="9 12" id="KW-0804">Transcription</keyword>
<comment type="caution">
    <text evidence="15">The sequence shown here is derived from an EMBL/GenBank/DDBJ whole genome shotgun (WGS) entry which is preliminary data.</text>
</comment>
<dbReference type="GO" id="GO:0006351">
    <property type="term" value="P:DNA-templated transcription"/>
    <property type="evidence" value="ECO:0007669"/>
    <property type="project" value="InterPro"/>
</dbReference>
<dbReference type="InterPro" id="IPR045867">
    <property type="entry name" value="DNA-dir_RpoC_beta_prime"/>
</dbReference>
<evidence type="ECO:0000313" key="15">
    <source>
        <dbReference type="EMBL" id="OAG29542.1"/>
    </source>
</evidence>
<dbReference type="EC" id="2.7.7.6" evidence="12"/>
<feature type="compositionally biased region" description="Acidic residues" evidence="13">
    <location>
        <begin position="1195"/>
        <end position="1210"/>
    </location>
</feature>
<dbReference type="OrthoDB" id="270392at2759"/>
<accession>A0A177EEH5</accession>
<dbReference type="InterPro" id="IPR015699">
    <property type="entry name" value="DNA-dir_RNA_pol1_lsu_N"/>
</dbReference>
<keyword evidence="10" id="KW-0539">Nucleus</keyword>
<dbReference type="STRING" id="1805483.A0A177EEH5"/>
<evidence type="ECO:0000256" key="10">
    <source>
        <dbReference type="ARBA" id="ARBA00023242"/>
    </source>
</evidence>
<organism evidence="15 16">
    <name type="scientific">Nematocida displodere</name>
    <dbReference type="NCBI Taxonomy" id="1805483"/>
    <lineage>
        <taxon>Eukaryota</taxon>
        <taxon>Fungi</taxon>
        <taxon>Fungi incertae sedis</taxon>
        <taxon>Microsporidia</taxon>
        <taxon>Nematocida</taxon>
    </lineage>
</organism>
<name>A0A177EEH5_9MICR</name>
<evidence type="ECO:0000256" key="13">
    <source>
        <dbReference type="SAM" id="MobiDB-lite"/>
    </source>
</evidence>
<feature type="compositionally biased region" description="Basic and acidic residues" evidence="13">
    <location>
        <begin position="1244"/>
        <end position="1254"/>
    </location>
</feature>
<dbReference type="InterPro" id="IPR042102">
    <property type="entry name" value="RNA_pol_Rpb1_3_sf"/>
</dbReference>
<dbReference type="Pfam" id="PF00623">
    <property type="entry name" value="RNA_pol_Rpb1_2"/>
    <property type="match status" value="1"/>
</dbReference>
<keyword evidence="5 12" id="KW-0548">Nucleotidyltransferase</keyword>
<comment type="similarity">
    <text evidence="2 12">Belongs to the RNA polymerase beta' chain family.</text>
</comment>
<evidence type="ECO:0000256" key="4">
    <source>
        <dbReference type="ARBA" id="ARBA00022679"/>
    </source>
</evidence>
<feature type="domain" description="RNA polymerase N-terminal" evidence="14">
    <location>
        <begin position="262"/>
        <end position="591"/>
    </location>
</feature>
<dbReference type="RefSeq" id="XP_067544190.1">
    <property type="nucleotide sequence ID" value="XM_067688093.1"/>
</dbReference>
<dbReference type="Pfam" id="PF04997">
    <property type="entry name" value="RNA_pol_Rpb1_1"/>
    <property type="match status" value="1"/>
</dbReference>
<dbReference type="Gene3D" id="1.10.274.100">
    <property type="entry name" value="RNA polymerase Rpb1, domain 3"/>
    <property type="match status" value="1"/>
</dbReference>
<evidence type="ECO:0000313" key="16">
    <source>
        <dbReference type="Proteomes" id="UP000185944"/>
    </source>
</evidence>
<dbReference type="GeneID" id="93647025"/>
<dbReference type="InterPro" id="IPR006592">
    <property type="entry name" value="RNA_pol_N"/>
</dbReference>
<dbReference type="InterPro" id="IPR044893">
    <property type="entry name" value="RNA_pol_Rpb1_clamp_domain"/>
</dbReference>
<dbReference type="Pfam" id="PF04998">
    <property type="entry name" value="RNA_pol_Rpb1_5"/>
    <property type="match status" value="1"/>
</dbReference>
<dbReference type="GO" id="GO:0046872">
    <property type="term" value="F:metal ion binding"/>
    <property type="evidence" value="ECO:0007669"/>
    <property type="project" value="UniProtKB-KW"/>
</dbReference>
<evidence type="ECO:0000256" key="11">
    <source>
        <dbReference type="ARBA" id="ARBA00048552"/>
    </source>
</evidence>
<dbReference type="InterPro" id="IPR007083">
    <property type="entry name" value="RNA_pol_Rpb1_4"/>
</dbReference>
<dbReference type="Pfam" id="PF05000">
    <property type="entry name" value="RNA_pol_Rpb1_4"/>
    <property type="match status" value="1"/>
</dbReference>
<keyword evidence="7" id="KW-0862">Zinc</keyword>
<dbReference type="Pfam" id="PF04983">
    <property type="entry name" value="RNA_pol_Rpb1_3"/>
    <property type="match status" value="1"/>
</dbReference>
<dbReference type="InterPro" id="IPR047107">
    <property type="entry name" value="DNA-dir_RNA_pol1_lsu_C"/>
</dbReference>